<evidence type="ECO:0000313" key="3">
    <source>
        <dbReference type="Proteomes" id="UP001240150"/>
    </source>
</evidence>
<accession>A0ABY8W8W0</accession>
<keyword evidence="3" id="KW-1185">Reference proteome</keyword>
<sequence length="103" mass="10914">MTGTLLFLGGIGMVQGLAVSPAAAAPVPSVVLAGGGTTGVGTGDRDYRQGYRDGYGDGWRQAKRDCQEPMKGSMGLRARNGDYEKGYDHGFARGFRAGFREYC</sequence>
<organism evidence="2 3">
    <name type="scientific">Actinoplanes oblitus</name>
    <dbReference type="NCBI Taxonomy" id="3040509"/>
    <lineage>
        <taxon>Bacteria</taxon>
        <taxon>Bacillati</taxon>
        <taxon>Actinomycetota</taxon>
        <taxon>Actinomycetes</taxon>
        <taxon>Micromonosporales</taxon>
        <taxon>Micromonosporaceae</taxon>
        <taxon>Actinoplanes</taxon>
    </lineage>
</organism>
<gene>
    <name evidence="2" type="ORF">ACTOB_006318</name>
</gene>
<name>A0ABY8W8W0_9ACTN</name>
<evidence type="ECO:0000313" key="2">
    <source>
        <dbReference type="EMBL" id="WIM94301.1"/>
    </source>
</evidence>
<dbReference type="Proteomes" id="UP001240150">
    <property type="component" value="Chromosome"/>
</dbReference>
<protein>
    <submittedName>
        <fullName evidence="2">Uncharacterized protein</fullName>
    </submittedName>
</protein>
<feature type="signal peptide" evidence="1">
    <location>
        <begin position="1"/>
        <end position="24"/>
    </location>
</feature>
<proteinExistence type="predicted"/>
<dbReference type="RefSeq" id="WP_284915504.1">
    <property type="nucleotide sequence ID" value="NZ_CP126980.1"/>
</dbReference>
<evidence type="ECO:0000256" key="1">
    <source>
        <dbReference type="SAM" id="SignalP"/>
    </source>
</evidence>
<dbReference type="EMBL" id="CP126980">
    <property type="protein sequence ID" value="WIM94301.1"/>
    <property type="molecule type" value="Genomic_DNA"/>
</dbReference>
<feature type="chain" id="PRO_5046959536" evidence="1">
    <location>
        <begin position="25"/>
        <end position="103"/>
    </location>
</feature>
<reference evidence="2 3" key="1">
    <citation type="submission" date="2023-06" db="EMBL/GenBank/DDBJ databases">
        <authorList>
            <person name="Yushchuk O."/>
            <person name="Binda E."/>
            <person name="Ruckert-Reed C."/>
            <person name="Fedorenko V."/>
            <person name="Kalinowski J."/>
            <person name="Marinelli F."/>
        </authorList>
    </citation>
    <scope>NUCLEOTIDE SEQUENCE [LARGE SCALE GENOMIC DNA]</scope>
    <source>
        <strain evidence="2 3">NRRL 3884</strain>
    </source>
</reference>
<keyword evidence="1" id="KW-0732">Signal</keyword>